<evidence type="ECO:0000313" key="3">
    <source>
        <dbReference type="Proteomes" id="UP000242712"/>
    </source>
</evidence>
<organism evidence="2 3">
    <name type="scientific">Staphylococcus argensis</name>
    <dbReference type="NCBI Taxonomy" id="1607738"/>
    <lineage>
        <taxon>Bacteria</taxon>
        <taxon>Bacillati</taxon>
        <taxon>Bacillota</taxon>
        <taxon>Bacilli</taxon>
        <taxon>Bacillales</taxon>
        <taxon>Staphylococcaceae</taxon>
        <taxon>Staphylococcus</taxon>
    </lineage>
</organism>
<accession>A0A2K4FCX8</accession>
<dbReference type="InterPro" id="IPR024775">
    <property type="entry name" value="DinB-like"/>
</dbReference>
<evidence type="ECO:0000313" key="2">
    <source>
        <dbReference type="EMBL" id="POA09126.1"/>
    </source>
</evidence>
<protein>
    <submittedName>
        <fullName evidence="2">Damage-inducible protein DinB</fullName>
    </submittedName>
</protein>
<reference evidence="2 3" key="1">
    <citation type="submission" date="2017-08" db="EMBL/GenBank/DDBJ databases">
        <title>Draft genome sequences of 64 type strains of genus Staph aureus.</title>
        <authorList>
            <person name="Cole K."/>
            <person name="Golubchik T."/>
            <person name="Russell J."/>
            <person name="Foster D."/>
            <person name="Llewelyn M."/>
            <person name="Wilson D."/>
            <person name="Crook D."/>
            <person name="Paul J."/>
        </authorList>
    </citation>
    <scope>NUCLEOTIDE SEQUENCE [LARGE SCALE GENOMIC DNA]</scope>
    <source>
        <strain evidence="2 3">DSM 29875</strain>
    </source>
</reference>
<comment type="caution">
    <text evidence="2">The sequence shown here is derived from an EMBL/GenBank/DDBJ whole genome shotgun (WGS) entry which is preliminary data.</text>
</comment>
<dbReference type="GeneID" id="98297981"/>
<proteinExistence type="predicted"/>
<dbReference type="AlphaFoldDB" id="A0A2K4FCX8"/>
<sequence>MAKDTLNDAIELGINHLLEGYDNWEVASVLDKESEYFPNTLHWQYGHLLTVFELALSMVEQNEVDVGRYNQLFGYGTRPSDWGDTEVPEIEEILDHIKTLPERVGNLTSTQLETELEEPMIGCETLGELIALNAIHVPLHNGKIEEMTRVLKQI</sequence>
<dbReference type="RefSeq" id="WP_103371634.1">
    <property type="nucleotide sequence ID" value="NZ_CBCRVO010000004.1"/>
</dbReference>
<dbReference type="SUPFAM" id="SSF109854">
    <property type="entry name" value="DinB/YfiT-like putative metalloenzymes"/>
    <property type="match status" value="1"/>
</dbReference>
<dbReference type="InterPro" id="IPR034660">
    <property type="entry name" value="DinB/YfiT-like"/>
</dbReference>
<dbReference type="OrthoDB" id="4295522at2"/>
<gene>
    <name evidence="2" type="ORF">CD039_06425</name>
</gene>
<evidence type="ECO:0000259" key="1">
    <source>
        <dbReference type="Pfam" id="PF12867"/>
    </source>
</evidence>
<dbReference type="EMBL" id="PPPX01000004">
    <property type="protein sequence ID" value="POA09126.1"/>
    <property type="molecule type" value="Genomic_DNA"/>
</dbReference>
<dbReference type="Proteomes" id="UP000242712">
    <property type="component" value="Unassembled WGS sequence"/>
</dbReference>
<dbReference type="Pfam" id="PF12867">
    <property type="entry name" value="DinB_2"/>
    <property type="match status" value="1"/>
</dbReference>
<feature type="domain" description="DinB-like" evidence="1">
    <location>
        <begin position="30"/>
        <end position="142"/>
    </location>
</feature>
<dbReference type="Gene3D" id="1.20.120.450">
    <property type="entry name" value="dinb family like domain"/>
    <property type="match status" value="1"/>
</dbReference>
<name>A0A2K4FCX8_9STAP</name>
<keyword evidence="3" id="KW-1185">Reference proteome</keyword>